<organism evidence="1 2">
    <name type="scientific">Corynebacterium pseudopelargi</name>
    <dbReference type="NCBI Taxonomy" id="2080757"/>
    <lineage>
        <taxon>Bacteria</taxon>
        <taxon>Bacillati</taxon>
        <taxon>Actinomycetota</taxon>
        <taxon>Actinomycetes</taxon>
        <taxon>Mycobacteriales</taxon>
        <taxon>Corynebacteriaceae</taxon>
        <taxon>Corynebacterium</taxon>
    </lineage>
</organism>
<keyword evidence="2" id="KW-1185">Reference proteome</keyword>
<gene>
    <name evidence="1" type="ORF">CPPEL_08865</name>
</gene>
<protein>
    <submittedName>
        <fullName evidence="1">Uncharacterized protein</fullName>
    </submittedName>
</protein>
<reference evidence="1 2" key="1">
    <citation type="submission" date="2018-11" db="EMBL/GenBank/DDBJ databases">
        <authorList>
            <person name="Kleinhagauer T."/>
            <person name="Glaeser S.P."/>
            <person name="Spergser J."/>
            <person name="Ruckert C."/>
            <person name="Kaempfer P."/>
            <person name="Busse H.-J."/>
        </authorList>
    </citation>
    <scope>NUCLEOTIDE SEQUENCE [LARGE SCALE GENOMIC DNA]</scope>
    <source>
        <strain evidence="1 2">812CH</strain>
    </source>
</reference>
<dbReference type="RefSeq" id="WP_123960751.1">
    <property type="nucleotide sequence ID" value="NZ_CP033898.1"/>
</dbReference>
<evidence type="ECO:0000313" key="2">
    <source>
        <dbReference type="Proteomes" id="UP000271426"/>
    </source>
</evidence>
<accession>A0A3G6IW37</accession>
<proteinExistence type="predicted"/>
<evidence type="ECO:0000313" key="1">
    <source>
        <dbReference type="EMBL" id="AZA09876.1"/>
    </source>
</evidence>
<dbReference type="AlphaFoldDB" id="A0A3G6IW37"/>
<sequence>MLLKQDVLQAVINEIEETGDWASLAAALGQYGSNPLVATDREILDFTDQVSECEEITACIYKEGEQPVFRQDKKFIKPFGESALRKNDLEKSEALFSLLFDVSADHEQGS</sequence>
<name>A0A3G6IW37_9CORY</name>
<dbReference type="Proteomes" id="UP000271426">
    <property type="component" value="Chromosome"/>
</dbReference>
<dbReference type="OrthoDB" id="9832989at2"/>
<dbReference type="EMBL" id="CP033898">
    <property type="protein sequence ID" value="AZA09876.1"/>
    <property type="molecule type" value="Genomic_DNA"/>
</dbReference>
<dbReference type="KEGG" id="cpso:CPPEL_08865"/>